<organism evidence="1 2">
    <name type="scientific">Stephania yunnanensis</name>
    <dbReference type="NCBI Taxonomy" id="152371"/>
    <lineage>
        <taxon>Eukaryota</taxon>
        <taxon>Viridiplantae</taxon>
        <taxon>Streptophyta</taxon>
        <taxon>Embryophyta</taxon>
        <taxon>Tracheophyta</taxon>
        <taxon>Spermatophyta</taxon>
        <taxon>Magnoliopsida</taxon>
        <taxon>Ranunculales</taxon>
        <taxon>Menispermaceae</taxon>
        <taxon>Menispermoideae</taxon>
        <taxon>Cissampelideae</taxon>
        <taxon>Stephania</taxon>
    </lineage>
</organism>
<dbReference type="AlphaFoldDB" id="A0AAP0LC23"/>
<gene>
    <name evidence="1" type="ORF">Syun_000468</name>
</gene>
<accession>A0AAP0LC23</accession>
<sequence>MVGSSSGRQRVVALKEMVDLRDRSLVPRSLSGWIRESGEVGQWFENPHSQSTFTIGDALSNP</sequence>
<evidence type="ECO:0000313" key="2">
    <source>
        <dbReference type="Proteomes" id="UP001420932"/>
    </source>
</evidence>
<name>A0AAP0LC23_9MAGN</name>
<comment type="caution">
    <text evidence="1">The sequence shown here is derived from an EMBL/GenBank/DDBJ whole genome shotgun (WGS) entry which is preliminary data.</text>
</comment>
<keyword evidence="2" id="KW-1185">Reference proteome</keyword>
<protein>
    <submittedName>
        <fullName evidence="1">Uncharacterized protein</fullName>
    </submittedName>
</protein>
<dbReference type="EMBL" id="JBBNAF010000001">
    <property type="protein sequence ID" value="KAK9168328.1"/>
    <property type="molecule type" value="Genomic_DNA"/>
</dbReference>
<reference evidence="1 2" key="1">
    <citation type="submission" date="2024-01" db="EMBL/GenBank/DDBJ databases">
        <title>Genome assemblies of Stephania.</title>
        <authorList>
            <person name="Yang L."/>
        </authorList>
    </citation>
    <scope>NUCLEOTIDE SEQUENCE [LARGE SCALE GENOMIC DNA]</scope>
    <source>
        <strain evidence="1">YNDBR</strain>
        <tissue evidence="1">Leaf</tissue>
    </source>
</reference>
<proteinExistence type="predicted"/>
<dbReference type="Proteomes" id="UP001420932">
    <property type="component" value="Unassembled WGS sequence"/>
</dbReference>
<evidence type="ECO:0000313" key="1">
    <source>
        <dbReference type="EMBL" id="KAK9168328.1"/>
    </source>
</evidence>